<evidence type="ECO:0000313" key="2">
    <source>
        <dbReference type="EMBL" id="KAJ1153939.1"/>
    </source>
</evidence>
<proteinExistence type="predicted"/>
<gene>
    <name evidence="2" type="ORF">NDU88_006697</name>
</gene>
<dbReference type="Proteomes" id="UP001066276">
    <property type="component" value="Chromosome 5"/>
</dbReference>
<protein>
    <submittedName>
        <fullName evidence="2">Uncharacterized protein</fullName>
    </submittedName>
</protein>
<keyword evidence="3" id="KW-1185">Reference proteome</keyword>
<evidence type="ECO:0000313" key="3">
    <source>
        <dbReference type="Proteomes" id="UP001066276"/>
    </source>
</evidence>
<organism evidence="2 3">
    <name type="scientific">Pleurodeles waltl</name>
    <name type="common">Iberian ribbed newt</name>
    <dbReference type="NCBI Taxonomy" id="8319"/>
    <lineage>
        <taxon>Eukaryota</taxon>
        <taxon>Metazoa</taxon>
        <taxon>Chordata</taxon>
        <taxon>Craniata</taxon>
        <taxon>Vertebrata</taxon>
        <taxon>Euteleostomi</taxon>
        <taxon>Amphibia</taxon>
        <taxon>Batrachia</taxon>
        <taxon>Caudata</taxon>
        <taxon>Salamandroidea</taxon>
        <taxon>Salamandridae</taxon>
        <taxon>Pleurodelinae</taxon>
        <taxon>Pleurodeles</taxon>
    </lineage>
</organism>
<feature type="compositionally biased region" description="Polar residues" evidence="1">
    <location>
        <begin position="30"/>
        <end position="41"/>
    </location>
</feature>
<feature type="compositionally biased region" description="Basic and acidic residues" evidence="1">
    <location>
        <begin position="79"/>
        <end position="88"/>
    </location>
</feature>
<dbReference type="EMBL" id="JANPWB010000009">
    <property type="protein sequence ID" value="KAJ1153939.1"/>
    <property type="molecule type" value="Genomic_DNA"/>
</dbReference>
<name>A0AAV7RNS4_PLEWA</name>
<feature type="compositionally biased region" description="Basic and acidic residues" evidence="1">
    <location>
        <begin position="59"/>
        <end position="68"/>
    </location>
</feature>
<feature type="region of interest" description="Disordered" evidence="1">
    <location>
        <begin position="23"/>
        <end position="88"/>
    </location>
</feature>
<accession>A0AAV7RNS4</accession>
<sequence length="88" mass="9973">MEGKSWFFVTPAEAWDWIRGWRKGGKRTPKSVTSARTSDQQARVARVHSAPSTSDLNTTEDRENRRVGQQETEIDLAETESRHAGAEE</sequence>
<comment type="caution">
    <text evidence="2">The sequence shown here is derived from an EMBL/GenBank/DDBJ whole genome shotgun (WGS) entry which is preliminary data.</text>
</comment>
<evidence type="ECO:0000256" key="1">
    <source>
        <dbReference type="SAM" id="MobiDB-lite"/>
    </source>
</evidence>
<reference evidence="2" key="1">
    <citation type="journal article" date="2022" name="bioRxiv">
        <title>Sequencing and chromosome-scale assembly of the giantPleurodeles waltlgenome.</title>
        <authorList>
            <person name="Brown T."/>
            <person name="Elewa A."/>
            <person name="Iarovenko S."/>
            <person name="Subramanian E."/>
            <person name="Araus A.J."/>
            <person name="Petzold A."/>
            <person name="Susuki M."/>
            <person name="Suzuki K.-i.T."/>
            <person name="Hayashi T."/>
            <person name="Toyoda A."/>
            <person name="Oliveira C."/>
            <person name="Osipova E."/>
            <person name="Leigh N.D."/>
            <person name="Simon A."/>
            <person name="Yun M.H."/>
        </authorList>
    </citation>
    <scope>NUCLEOTIDE SEQUENCE</scope>
    <source>
        <strain evidence="2">20211129_DDA</strain>
        <tissue evidence="2">Liver</tissue>
    </source>
</reference>
<dbReference type="AlphaFoldDB" id="A0AAV7RNS4"/>